<dbReference type="EMBL" id="FXYE01000002">
    <property type="protein sequence ID" value="SMX42199.1"/>
    <property type="molecule type" value="Genomic_DNA"/>
</dbReference>
<accession>A0A238KH87</accession>
<keyword evidence="3" id="KW-0269">Exonuclease</keyword>
<dbReference type="InterPro" id="IPR036691">
    <property type="entry name" value="Endo/exonu/phosph_ase_sf"/>
</dbReference>
<dbReference type="SUPFAM" id="SSF56219">
    <property type="entry name" value="DNase I-like"/>
    <property type="match status" value="1"/>
</dbReference>
<dbReference type="InterPro" id="IPR005135">
    <property type="entry name" value="Endo/exonuclease/phosphatase"/>
</dbReference>
<keyword evidence="4" id="KW-1185">Reference proteome</keyword>
<keyword evidence="3" id="KW-0255">Endonuclease</keyword>
<dbReference type="Pfam" id="PF03372">
    <property type="entry name" value="Exo_endo_phos"/>
    <property type="match status" value="1"/>
</dbReference>
<evidence type="ECO:0000256" key="1">
    <source>
        <dbReference type="SAM" id="Phobius"/>
    </source>
</evidence>
<keyword evidence="3" id="KW-0540">Nuclease</keyword>
<keyword evidence="1" id="KW-0472">Membrane</keyword>
<protein>
    <submittedName>
        <fullName evidence="3">Endonuclease/Exonuclease/phosphatase family protein</fullName>
    </submittedName>
</protein>
<dbReference type="RefSeq" id="WP_093967129.1">
    <property type="nucleotide sequence ID" value="NZ_FXYE01000002.1"/>
</dbReference>
<sequence>MKTTIWGLCVPVFFALAAGFMGALHPVGDSFAVFRLPLAAIAVVLCLILLRVSKGGVAAVSLAVVAFAGLPAALKYVTGAQAASAGFVVYQKNLLFMEMDRSDLIADILSVGPDFVTFQEVSVPNLKIMEALQDAYPFQKHCYFAAVGSVAVLSKYPVAQDGKLCAPGITALQTETPNGPVWIVAMHLHWPWPHEQADQLRDTLPVLKGLKGPVIVAGDLNMVPWSHTVDQIEKATGTQRVGPVHGSYDLLGVLPIPIDHVFAPGGGQAELRGKMGSDHRGLVARVGL</sequence>
<evidence type="ECO:0000313" key="3">
    <source>
        <dbReference type="EMBL" id="SMX42199.1"/>
    </source>
</evidence>
<dbReference type="OrthoDB" id="3808618at2"/>
<feature type="transmembrane region" description="Helical" evidence="1">
    <location>
        <begin position="32"/>
        <end position="50"/>
    </location>
</feature>
<dbReference type="AlphaFoldDB" id="A0A238KH87"/>
<name>A0A238KH87_9RHOB</name>
<evidence type="ECO:0000259" key="2">
    <source>
        <dbReference type="Pfam" id="PF03372"/>
    </source>
</evidence>
<dbReference type="Gene3D" id="3.60.10.10">
    <property type="entry name" value="Endonuclease/exonuclease/phosphatase"/>
    <property type="match status" value="1"/>
</dbReference>
<evidence type="ECO:0000313" key="4">
    <source>
        <dbReference type="Proteomes" id="UP000202922"/>
    </source>
</evidence>
<keyword evidence="1" id="KW-0812">Transmembrane</keyword>
<keyword evidence="1" id="KW-1133">Transmembrane helix</keyword>
<proteinExistence type="predicted"/>
<keyword evidence="3" id="KW-0378">Hydrolase</keyword>
<dbReference type="Proteomes" id="UP000202922">
    <property type="component" value="Unassembled WGS sequence"/>
</dbReference>
<organism evidence="3 4">
    <name type="scientific">Actibacterium lipolyticum</name>
    <dbReference type="NCBI Taxonomy" id="1524263"/>
    <lineage>
        <taxon>Bacteria</taxon>
        <taxon>Pseudomonadati</taxon>
        <taxon>Pseudomonadota</taxon>
        <taxon>Alphaproteobacteria</taxon>
        <taxon>Rhodobacterales</taxon>
        <taxon>Roseobacteraceae</taxon>
        <taxon>Actibacterium</taxon>
    </lineage>
</organism>
<dbReference type="GO" id="GO:0004527">
    <property type="term" value="F:exonuclease activity"/>
    <property type="evidence" value="ECO:0007669"/>
    <property type="project" value="UniProtKB-KW"/>
</dbReference>
<reference evidence="4" key="1">
    <citation type="submission" date="2017-05" db="EMBL/GenBank/DDBJ databases">
        <authorList>
            <person name="Rodrigo-Torres L."/>
            <person name="Arahal R. D."/>
            <person name="Lucena T."/>
        </authorList>
    </citation>
    <scope>NUCLEOTIDE SEQUENCE [LARGE SCALE GENOMIC DNA]</scope>
    <source>
        <strain evidence="4">CECT 8621</strain>
    </source>
</reference>
<dbReference type="GO" id="GO:0004519">
    <property type="term" value="F:endonuclease activity"/>
    <property type="evidence" value="ECO:0007669"/>
    <property type="project" value="UniProtKB-KW"/>
</dbReference>
<feature type="transmembrane region" description="Helical" evidence="1">
    <location>
        <begin position="57"/>
        <end position="74"/>
    </location>
</feature>
<gene>
    <name evidence="3" type="ORF">COL8621_01909</name>
</gene>
<feature type="domain" description="Endonuclease/exonuclease/phosphatase" evidence="2">
    <location>
        <begin position="101"/>
        <end position="279"/>
    </location>
</feature>